<evidence type="ECO:0000256" key="3">
    <source>
        <dbReference type="ARBA" id="ARBA00019085"/>
    </source>
</evidence>
<keyword evidence="14" id="KW-1185">Reference proteome</keyword>
<comment type="subunit">
    <text evidence="8">Component of ORC, a complex composed of at least 6 subunits: ORC1, ORC2, ORC3, ORC4, ORC5 and ORC6. ORC is regulated in a cell-cycle dependent manner. It is sequentially assembled at the exit from anaphase of mitosis and disassembled as cells enter S phase.</text>
</comment>
<keyword evidence="7" id="KW-0539">Nucleus</keyword>
<dbReference type="CDD" id="cd20704">
    <property type="entry name" value="Orc3"/>
    <property type="match status" value="2"/>
</dbReference>
<evidence type="ECO:0000256" key="1">
    <source>
        <dbReference type="ARBA" id="ARBA00004123"/>
    </source>
</evidence>
<dbReference type="AlphaFoldDB" id="A0A8J6HFM2"/>
<evidence type="ECO:0000259" key="11">
    <source>
        <dbReference type="Pfam" id="PF18137"/>
    </source>
</evidence>
<evidence type="ECO:0000256" key="9">
    <source>
        <dbReference type="ARBA" id="ARBA00045241"/>
    </source>
</evidence>
<evidence type="ECO:0000259" key="12">
    <source>
        <dbReference type="Pfam" id="PF19675"/>
    </source>
</evidence>
<evidence type="ECO:0000313" key="14">
    <source>
        <dbReference type="Proteomes" id="UP000719412"/>
    </source>
</evidence>
<dbReference type="GO" id="GO:0031261">
    <property type="term" value="C:DNA replication preinitiation complex"/>
    <property type="evidence" value="ECO:0007669"/>
    <property type="project" value="TreeGrafter"/>
</dbReference>
<keyword evidence="4" id="KW-0597">Phosphoprotein</keyword>
<dbReference type="GO" id="GO:0003688">
    <property type="term" value="F:DNA replication origin binding"/>
    <property type="evidence" value="ECO:0007669"/>
    <property type="project" value="TreeGrafter"/>
</dbReference>
<dbReference type="GO" id="GO:0005664">
    <property type="term" value="C:nuclear origin of replication recognition complex"/>
    <property type="evidence" value="ECO:0007669"/>
    <property type="project" value="InterPro"/>
</dbReference>
<dbReference type="PANTHER" id="PTHR12748">
    <property type="entry name" value="ORIGIN RECOGNITION COMPLEX SUBUNIT 3"/>
    <property type="match status" value="1"/>
</dbReference>
<dbReference type="Proteomes" id="UP000719412">
    <property type="component" value="Unassembled WGS sequence"/>
</dbReference>
<name>A0A8J6HFM2_TENMO</name>
<dbReference type="EMBL" id="JABDTM020025811">
    <property type="protein sequence ID" value="KAH0812763.1"/>
    <property type="molecule type" value="Genomic_DNA"/>
</dbReference>
<dbReference type="PANTHER" id="PTHR12748:SF0">
    <property type="entry name" value="ORIGIN RECOGNITION COMPLEX SUBUNIT 3"/>
    <property type="match status" value="1"/>
</dbReference>
<evidence type="ECO:0000256" key="5">
    <source>
        <dbReference type="ARBA" id="ARBA00022705"/>
    </source>
</evidence>
<reference evidence="13" key="1">
    <citation type="journal article" date="2020" name="J Insects Food Feed">
        <title>The yellow mealworm (Tenebrio molitor) genome: a resource for the emerging insects as food and feed industry.</title>
        <authorList>
            <person name="Eriksson T."/>
            <person name="Andere A."/>
            <person name="Kelstrup H."/>
            <person name="Emery V."/>
            <person name="Picard C."/>
        </authorList>
    </citation>
    <scope>NUCLEOTIDE SEQUENCE</scope>
    <source>
        <strain evidence="13">Stoneville</strain>
        <tissue evidence="13">Whole head</tissue>
    </source>
</reference>
<dbReference type="Pfam" id="PF19675">
    <property type="entry name" value="ORC3_ins"/>
    <property type="match status" value="1"/>
</dbReference>
<reference evidence="13" key="2">
    <citation type="submission" date="2021-08" db="EMBL/GenBank/DDBJ databases">
        <authorList>
            <person name="Eriksson T."/>
        </authorList>
    </citation>
    <scope>NUCLEOTIDE SEQUENCE</scope>
    <source>
        <strain evidence="13">Stoneville</strain>
        <tissue evidence="13">Whole head</tissue>
    </source>
</reference>
<evidence type="ECO:0000256" key="7">
    <source>
        <dbReference type="ARBA" id="ARBA00023242"/>
    </source>
</evidence>
<comment type="similarity">
    <text evidence="2">Belongs to the ORC3 family.</text>
</comment>
<evidence type="ECO:0000256" key="2">
    <source>
        <dbReference type="ARBA" id="ARBA00010977"/>
    </source>
</evidence>
<dbReference type="InterPro" id="IPR045667">
    <property type="entry name" value="ORC3_N"/>
</dbReference>
<keyword evidence="5" id="KW-0235">DNA replication</keyword>
<dbReference type="InterPro" id="IPR045663">
    <property type="entry name" value="ORC3_ins"/>
</dbReference>
<gene>
    <name evidence="13" type="ORF">GEV33_010032</name>
</gene>
<comment type="caution">
    <text evidence="13">The sequence shown here is derived from an EMBL/GenBank/DDBJ whole genome shotgun (WGS) entry which is preliminary data.</text>
</comment>
<feature type="domain" description="Origin recognition complex subunit 3 N-terminal" evidence="10">
    <location>
        <begin position="1"/>
        <end position="233"/>
    </location>
</feature>
<comment type="subcellular location">
    <subcellularLocation>
        <location evidence="1">Nucleus</location>
    </subcellularLocation>
</comment>
<dbReference type="GO" id="GO:0006270">
    <property type="term" value="P:DNA replication initiation"/>
    <property type="evidence" value="ECO:0007669"/>
    <property type="project" value="TreeGrafter"/>
</dbReference>
<evidence type="ECO:0000259" key="10">
    <source>
        <dbReference type="Pfam" id="PF07034"/>
    </source>
</evidence>
<dbReference type="GO" id="GO:0005656">
    <property type="term" value="C:nuclear pre-replicative complex"/>
    <property type="evidence" value="ECO:0007669"/>
    <property type="project" value="TreeGrafter"/>
</dbReference>
<proteinExistence type="inferred from homology"/>
<organism evidence="13 14">
    <name type="scientific">Tenebrio molitor</name>
    <name type="common">Yellow mealworm beetle</name>
    <dbReference type="NCBI Taxonomy" id="7067"/>
    <lineage>
        <taxon>Eukaryota</taxon>
        <taxon>Metazoa</taxon>
        <taxon>Ecdysozoa</taxon>
        <taxon>Arthropoda</taxon>
        <taxon>Hexapoda</taxon>
        <taxon>Insecta</taxon>
        <taxon>Pterygota</taxon>
        <taxon>Neoptera</taxon>
        <taxon>Endopterygota</taxon>
        <taxon>Coleoptera</taxon>
        <taxon>Polyphaga</taxon>
        <taxon>Cucujiformia</taxon>
        <taxon>Tenebrionidae</taxon>
        <taxon>Tenebrio</taxon>
    </lineage>
</organism>
<evidence type="ECO:0000256" key="8">
    <source>
        <dbReference type="ARBA" id="ARBA00026084"/>
    </source>
</evidence>
<feature type="domain" description="Origin recognition complex subunit 3 winged helix C-terminal" evidence="11">
    <location>
        <begin position="485"/>
        <end position="595"/>
    </location>
</feature>
<sequence length="597" mass="69334">MPDHTAQFKTLRKEIKQTITPHVASLNGEDCQNLKYLVETMINQLVKNEDELLDEDESDSETPRIKKSQCNFSILQSWYEELYLTPNLNSSPKKQKTKINKKVIVVIIPDFENFAPKVLQDFILIASSYINVLPFVFVFGVATSLTAVHRSLPCHVSSKINIKVFHSSPSTVYLNNVLENILFSRDCPFHLGGKVFNLFTDIFLFYDLSVSGFIQNFKYAMLEHFSYGNAMALCKNKNIKQIVAEFTHDDLENVRHLFSFRKLVESESPENRIYLLTDDHYFRNVLKKEIKKIARYVPNLHLFLKCLHILVCDLPRAPLGKQVRELYACAVSKSITRSQEYKECFQLLSFQSRDELSNKLLRVKDFIENNVEQSQLDGDVREGIITQLSGYVNKLNHLEWEEEVEEVENDTLCEILDRKQFKEKLSQISKHNQPKNKYDKIRAEVLDFLSQQFDRYLLEPTSFPFHEIFFFNDISIQNHIIGSHRAAIHTALNDPHFYLQCSCCEISNDSIILPSMPDISIVYKLHLECGKMINLYDWLQSFLSIVDPQDIDDDSKPKVKPQLQARFTQAVAELEYLGFIKSSKRKMDHVARLTWGG</sequence>
<dbReference type="Pfam" id="PF18137">
    <property type="entry name" value="WHD_ORC"/>
    <property type="match status" value="1"/>
</dbReference>
<evidence type="ECO:0000256" key="4">
    <source>
        <dbReference type="ARBA" id="ARBA00022553"/>
    </source>
</evidence>
<dbReference type="InterPro" id="IPR040855">
    <property type="entry name" value="ORC_WH_C"/>
</dbReference>
<dbReference type="InterPro" id="IPR020795">
    <property type="entry name" value="ORC3"/>
</dbReference>
<feature type="domain" description="Origin recognition complex subunit 3 insertion" evidence="12">
    <location>
        <begin position="244"/>
        <end position="473"/>
    </location>
</feature>
<dbReference type="Pfam" id="PF07034">
    <property type="entry name" value="ORC3_N"/>
    <property type="match status" value="1"/>
</dbReference>
<comment type="function">
    <text evidence="9">Component of the origin recognition complex (ORC) that binds origins of replication. DNA-binding is ATP-dependent. The specific DNA sequences that define origins of replication have not been identified yet. ORC is required to assemble the pre-replication complex necessary to initiate DNA replication. Binds histone H3 and H4 trimethylation marks H3K9me3, H3K27me3 and H4K20me3.</text>
</comment>
<keyword evidence="6" id="KW-0238">DNA-binding</keyword>
<protein>
    <recommendedName>
        <fullName evidence="3">Origin recognition complex subunit 3</fullName>
    </recommendedName>
</protein>
<evidence type="ECO:0000313" key="13">
    <source>
        <dbReference type="EMBL" id="KAH0812763.1"/>
    </source>
</evidence>
<accession>A0A8J6HFM2</accession>
<evidence type="ECO:0000256" key="6">
    <source>
        <dbReference type="ARBA" id="ARBA00023125"/>
    </source>
</evidence>